<reference evidence="3" key="1">
    <citation type="submission" date="2019-09" db="EMBL/GenBank/DDBJ databases">
        <title>Draft genome information of white flower Hibiscus syriacus.</title>
        <authorList>
            <person name="Kim Y.-M."/>
        </authorList>
    </citation>
    <scope>NUCLEOTIDE SEQUENCE [LARGE SCALE GENOMIC DNA]</scope>
    <source>
        <strain evidence="3">YM2019G1</strain>
    </source>
</reference>
<gene>
    <name evidence="3" type="ORF">F3Y22_tig00111843pilonHSYRG00098</name>
</gene>
<keyword evidence="4" id="KW-1185">Reference proteome</keyword>
<feature type="compositionally biased region" description="Low complexity" evidence="1">
    <location>
        <begin position="132"/>
        <end position="142"/>
    </location>
</feature>
<evidence type="ECO:0000256" key="1">
    <source>
        <dbReference type="SAM" id="MobiDB-lite"/>
    </source>
</evidence>
<evidence type="ECO:0000313" key="4">
    <source>
        <dbReference type="Proteomes" id="UP000436088"/>
    </source>
</evidence>
<protein>
    <recommendedName>
        <fullName evidence="2">DUF3741 domain-containing protein</fullName>
    </recommendedName>
</protein>
<evidence type="ECO:0000259" key="2">
    <source>
        <dbReference type="Pfam" id="PF14383"/>
    </source>
</evidence>
<evidence type="ECO:0000313" key="3">
    <source>
        <dbReference type="EMBL" id="KAE8672365.1"/>
    </source>
</evidence>
<comment type="caution">
    <text evidence="3">The sequence shown here is derived from an EMBL/GenBank/DDBJ whole genome shotgun (WGS) entry which is preliminary data.</text>
</comment>
<sequence>MGRDWYRGSAKKDTHSSGCFTAVFHVFDLHRPLFPVTRQSATTGTGSGGYGCFQPHDSIISPQTTVVKGAEAPRNSSETEEEEASSSSFKLQIKTRRSKAGAGDNETCSPGTKSPTLVARLMGLDLLPQNETPSSPSLSSTLNFRHRKSLDGHMGGGTRSSSARRSDMDHHHHHLSLQINKENMSPTEDLVVSRLSSLKKELKLEEDNRSGRLTVKQVKQSVGSRKVGSDITNKVRKSSTKAQPVNGLHKRQPPKTASRCNEKFSSRLKRQEEPFVRPSTVNRVNITDRKCRKTRLSNELGHAKIPQKQVLDAQKPKLGSQLSSCSSQMYKKQEATHMKHQSVVAYEEEGEGIVAEIEEEIMEMLLHTAVDFGVRFQFENDGREHRAHG</sequence>
<dbReference type="InterPro" id="IPR032795">
    <property type="entry name" value="DUF3741-assoc"/>
</dbReference>
<organism evidence="3 4">
    <name type="scientific">Hibiscus syriacus</name>
    <name type="common">Rose of Sharon</name>
    <dbReference type="NCBI Taxonomy" id="106335"/>
    <lineage>
        <taxon>Eukaryota</taxon>
        <taxon>Viridiplantae</taxon>
        <taxon>Streptophyta</taxon>
        <taxon>Embryophyta</taxon>
        <taxon>Tracheophyta</taxon>
        <taxon>Spermatophyta</taxon>
        <taxon>Magnoliopsida</taxon>
        <taxon>eudicotyledons</taxon>
        <taxon>Gunneridae</taxon>
        <taxon>Pentapetalae</taxon>
        <taxon>rosids</taxon>
        <taxon>malvids</taxon>
        <taxon>Malvales</taxon>
        <taxon>Malvaceae</taxon>
        <taxon>Malvoideae</taxon>
        <taxon>Hibiscus</taxon>
    </lineage>
</organism>
<name>A0A6A2XYP2_HIBSY</name>
<proteinExistence type="predicted"/>
<feature type="region of interest" description="Disordered" evidence="1">
    <location>
        <begin position="127"/>
        <end position="174"/>
    </location>
</feature>
<feature type="region of interest" description="Disordered" evidence="1">
    <location>
        <begin position="217"/>
        <end position="271"/>
    </location>
</feature>
<feature type="compositionally biased region" description="Polar residues" evidence="1">
    <location>
        <begin position="106"/>
        <end position="115"/>
    </location>
</feature>
<feature type="compositionally biased region" description="Basic and acidic residues" evidence="1">
    <location>
        <begin position="260"/>
        <end position="271"/>
    </location>
</feature>
<dbReference type="Proteomes" id="UP000436088">
    <property type="component" value="Unassembled WGS sequence"/>
</dbReference>
<dbReference type="AlphaFoldDB" id="A0A6A2XYP2"/>
<feature type="domain" description="DUF3741" evidence="2">
    <location>
        <begin position="107"/>
        <end position="131"/>
    </location>
</feature>
<dbReference type="EMBL" id="VEPZ02001447">
    <property type="protein sequence ID" value="KAE8672365.1"/>
    <property type="molecule type" value="Genomic_DNA"/>
</dbReference>
<dbReference type="PANTHER" id="PTHR37751:SF1">
    <property type="entry name" value="LOW PROTEIN: M-PHASE INDUCER PHOSPHATASE-LIKE PROTEIN"/>
    <property type="match status" value="1"/>
</dbReference>
<feature type="region of interest" description="Disordered" evidence="1">
    <location>
        <begin position="67"/>
        <end position="115"/>
    </location>
</feature>
<accession>A0A6A2XYP2</accession>
<dbReference type="Pfam" id="PF14383">
    <property type="entry name" value="VARLMGL"/>
    <property type="match status" value="1"/>
</dbReference>
<dbReference type="PANTHER" id="PTHR37751">
    <property type="entry name" value="LOW PROTEIN: M-PHASE INDUCER PHOSPHATASE-LIKE PROTEIN"/>
    <property type="match status" value="1"/>
</dbReference>